<gene>
    <name evidence="1" type="ORF">E1757_05610</name>
</gene>
<evidence type="ECO:0000313" key="1">
    <source>
        <dbReference type="EMBL" id="TDF99822.1"/>
    </source>
</evidence>
<dbReference type="Proteomes" id="UP000295636">
    <property type="component" value="Unassembled WGS sequence"/>
</dbReference>
<proteinExistence type="predicted"/>
<organism evidence="1 2">
    <name type="scientific">Paenibacillus piri</name>
    <dbReference type="NCBI Taxonomy" id="2547395"/>
    <lineage>
        <taxon>Bacteria</taxon>
        <taxon>Bacillati</taxon>
        <taxon>Bacillota</taxon>
        <taxon>Bacilli</taxon>
        <taxon>Bacillales</taxon>
        <taxon>Paenibacillaceae</taxon>
        <taxon>Paenibacillus</taxon>
    </lineage>
</organism>
<reference evidence="1 2" key="1">
    <citation type="submission" date="2019-03" db="EMBL/GenBank/DDBJ databases">
        <title>This is whole genome sequence of Paenibacillus sp MS74 strain.</title>
        <authorList>
            <person name="Trinh H.N."/>
        </authorList>
    </citation>
    <scope>NUCLEOTIDE SEQUENCE [LARGE SCALE GENOMIC DNA]</scope>
    <source>
        <strain evidence="1 2">MS74</strain>
    </source>
</reference>
<dbReference type="OrthoDB" id="2449131at2"/>
<protein>
    <recommendedName>
        <fullName evidence="3">DUF3939 domain-containing protein</fullName>
    </recommendedName>
</protein>
<dbReference type="EMBL" id="SMRT01000002">
    <property type="protein sequence ID" value="TDF99822.1"/>
    <property type="molecule type" value="Genomic_DNA"/>
</dbReference>
<keyword evidence="2" id="KW-1185">Reference proteome</keyword>
<evidence type="ECO:0000313" key="2">
    <source>
        <dbReference type="Proteomes" id="UP000295636"/>
    </source>
</evidence>
<name>A0A4R5KWC2_9BACL</name>
<dbReference type="AlphaFoldDB" id="A0A4R5KWC2"/>
<evidence type="ECO:0008006" key="3">
    <source>
        <dbReference type="Google" id="ProtNLM"/>
    </source>
</evidence>
<accession>A0A4R5KWC2</accession>
<sequence>MLLCALLAGCMYPNEMRKENQVATGEYVVVVQNAVEQFHAKTSVLPIKNSTESTPLYEKYPIDFKKLKERALLSNVPANAFENGGTAIYVLVDPETKPTVKMMDLVSYQQAVEVQRFVDEYKSKNGGKLPKGEQVAPSFTRIDYAAMNKKPVQVQSVYTRQVNLPFVMSESGQIGIDYSEELMRLIDKKSLKSNLDAKQDLRELLVKESFYVPARSFAYSWQNGQPMPVDKP</sequence>
<comment type="caution">
    <text evidence="1">The sequence shown here is derived from an EMBL/GenBank/DDBJ whole genome shotgun (WGS) entry which is preliminary data.</text>
</comment>